<organism evidence="1 2">
    <name type="scientific">Solanum commersonii</name>
    <name type="common">Commerson's wild potato</name>
    <name type="synonym">Commerson's nightshade</name>
    <dbReference type="NCBI Taxonomy" id="4109"/>
    <lineage>
        <taxon>Eukaryota</taxon>
        <taxon>Viridiplantae</taxon>
        <taxon>Streptophyta</taxon>
        <taxon>Embryophyta</taxon>
        <taxon>Tracheophyta</taxon>
        <taxon>Spermatophyta</taxon>
        <taxon>Magnoliopsida</taxon>
        <taxon>eudicotyledons</taxon>
        <taxon>Gunneridae</taxon>
        <taxon>Pentapetalae</taxon>
        <taxon>asterids</taxon>
        <taxon>lamiids</taxon>
        <taxon>Solanales</taxon>
        <taxon>Solanaceae</taxon>
        <taxon>Solanoideae</taxon>
        <taxon>Solaneae</taxon>
        <taxon>Solanum</taxon>
    </lineage>
</organism>
<comment type="caution">
    <text evidence="1">The sequence shown here is derived from an EMBL/GenBank/DDBJ whole genome shotgun (WGS) entry which is preliminary data.</text>
</comment>
<dbReference type="Proteomes" id="UP000824120">
    <property type="component" value="Chromosome 8"/>
</dbReference>
<dbReference type="EMBL" id="JACXVP010000008">
    <property type="protein sequence ID" value="KAG5590122.1"/>
    <property type="molecule type" value="Genomic_DNA"/>
</dbReference>
<sequence length="112" mass="12729">MVCLLKVTVLKALGGVNKEYFRRTAEWFGRLDPAPQMTQHAHFQLTFSNSTPQSPKTRLKHALMEFKQDPFYLSPQNTKTSPAPEFAEFGHLTIVALKSCVTRSIIAQMFDI</sequence>
<accession>A0A9J5XQP9</accession>
<reference evidence="1 2" key="1">
    <citation type="submission" date="2020-09" db="EMBL/GenBank/DDBJ databases">
        <title>De no assembly of potato wild relative species, Solanum commersonii.</title>
        <authorList>
            <person name="Cho K."/>
        </authorList>
    </citation>
    <scope>NUCLEOTIDE SEQUENCE [LARGE SCALE GENOMIC DNA]</scope>
    <source>
        <strain evidence="1">LZ3.2</strain>
        <tissue evidence="1">Leaf</tissue>
    </source>
</reference>
<gene>
    <name evidence="1" type="ORF">H5410_040636</name>
</gene>
<dbReference type="AlphaFoldDB" id="A0A9J5XQP9"/>
<name>A0A9J5XQP9_SOLCO</name>
<proteinExistence type="predicted"/>
<keyword evidence="2" id="KW-1185">Reference proteome</keyword>
<evidence type="ECO:0000313" key="2">
    <source>
        <dbReference type="Proteomes" id="UP000824120"/>
    </source>
</evidence>
<evidence type="ECO:0000313" key="1">
    <source>
        <dbReference type="EMBL" id="KAG5590122.1"/>
    </source>
</evidence>
<protein>
    <submittedName>
        <fullName evidence="1">Uncharacterized protein</fullName>
    </submittedName>
</protein>